<dbReference type="InParanoid" id="A0A409VYJ2"/>
<feature type="compositionally biased region" description="Polar residues" evidence="1">
    <location>
        <begin position="162"/>
        <end position="173"/>
    </location>
</feature>
<name>A0A409VYJ2_9AGAR</name>
<keyword evidence="3" id="KW-1185">Reference proteome</keyword>
<evidence type="ECO:0008006" key="4">
    <source>
        <dbReference type="Google" id="ProtNLM"/>
    </source>
</evidence>
<protein>
    <recommendedName>
        <fullName evidence="4">Myb/SANT-like domain-containing protein</fullName>
    </recommendedName>
</protein>
<gene>
    <name evidence="2" type="ORF">CVT26_011953</name>
</gene>
<feature type="compositionally biased region" description="Polar residues" evidence="1">
    <location>
        <begin position="192"/>
        <end position="206"/>
    </location>
</feature>
<organism evidence="2 3">
    <name type="scientific">Gymnopilus dilepis</name>
    <dbReference type="NCBI Taxonomy" id="231916"/>
    <lineage>
        <taxon>Eukaryota</taxon>
        <taxon>Fungi</taxon>
        <taxon>Dikarya</taxon>
        <taxon>Basidiomycota</taxon>
        <taxon>Agaricomycotina</taxon>
        <taxon>Agaricomycetes</taxon>
        <taxon>Agaricomycetidae</taxon>
        <taxon>Agaricales</taxon>
        <taxon>Agaricineae</taxon>
        <taxon>Hymenogastraceae</taxon>
        <taxon>Gymnopilus</taxon>
    </lineage>
</organism>
<comment type="caution">
    <text evidence="2">The sequence shown here is derived from an EMBL/GenBank/DDBJ whole genome shotgun (WGS) entry which is preliminary data.</text>
</comment>
<dbReference type="Proteomes" id="UP000284706">
    <property type="component" value="Unassembled WGS sequence"/>
</dbReference>
<dbReference type="OrthoDB" id="3186724at2759"/>
<sequence>MSEQNTPSQTALLAPTDGAKCHWTLPEEIALLNHLIECHAAAGDGSSFTGTTFAGACPLVNALRKKGALKTAKACHNKFNTAIKSKSGWTWSDETGASITPEMEPQWAAFLKANPKAKPFKNKGWVHLEKMTRLMPSKAKGTHVFCPSQGTTGLYVPEPADATSSANVHEGEGSNNGAGDGEEMEGDVDVPSQPSQPMVIPSTPSRASRKRERAVSETPAASTKRVKLNAASAIQGLTQSIDRFGDNMCKVL</sequence>
<evidence type="ECO:0000313" key="3">
    <source>
        <dbReference type="Proteomes" id="UP000284706"/>
    </source>
</evidence>
<reference evidence="2 3" key="1">
    <citation type="journal article" date="2018" name="Evol. Lett.">
        <title>Horizontal gene cluster transfer increased hallucinogenic mushroom diversity.</title>
        <authorList>
            <person name="Reynolds H.T."/>
            <person name="Vijayakumar V."/>
            <person name="Gluck-Thaler E."/>
            <person name="Korotkin H.B."/>
            <person name="Matheny P.B."/>
            <person name="Slot J.C."/>
        </authorList>
    </citation>
    <scope>NUCLEOTIDE SEQUENCE [LARGE SCALE GENOMIC DNA]</scope>
    <source>
        <strain evidence="2 3">SRW20</strain>
    </source>
</reference>
<dbReference type="STRING" id="231916.A0A409VYJ2"/>
<proteinExistence type="predicted"/>
<feature type="region of interest" description="Disordered" evidence="1">
    <location>
        <begin position="155"/>
        <end position="224"/>
    </location>
</feature>
<dbReference type="EMBL" id="NHYE01005508">
    <property type="protein sequence ID" value="PPQ71303.1"/>
    <property type="molecule type" value="Genomic_DNA"/>
</dbReference>
<accession>A0A409VYJ2</accession>
<dbReference type="AlphaFoldDB" id="A0A409VYJ2"/>
<evidence type="ECO:0000256" key="1">
    <source>
        <dbReference type="SAM" id="MobiDB-lite"/>
    </source>
</evidence>
<evidence type="ECO:0000313" key="2">
    <source>
        <dbReference type="EMBL" id="PPQ71303.1"/>
    </source>
</evidence>